<accession>A0A8D8R0F9</accession>
<dbReference type="AlphaFoldDB" id="A0A8D8R0F9"/>
<dbReference type="EMBL" id="HBUF01118696">
    <property type="protein sequence ID" value="CAG6641676.1"/>
    <property type="molecule type" value="Transcribed_RNA"/>
</dbReference>
<protein>
    <submittedName>
        <fullName evidence="2">Uncharacterized protein</fullName>
    </submittedName>
</protein>
<feature type="region of interest" description="Disordered" evidence="1">
    <location>
        <begin position="1"/>
        <end position="22"/>
    </location>
</feature>
<evidence type="ECO:0000313" key="2">
    <source>
        <dbReference type="EMBL" id="CAG6641676.1"/>
    </source>
</evidence>
<proteinExistence type="predicted"/>
<dbReference type="EMBL" id="HBUF01118698">
    <property type="protein sequence ID" value="CAG6641682.1"/>
    <property type="molecule type" value="Transcribed_RNA"/>
</dbReference>
<organism evidence="2">
    <name type="scientific">Cacopsylla melanoneura</name>
    <dbReference type="NCBI Taxonomy" id="428564"/>
    <lineage>
        <taxon>Eukaryota</taxon>
        <taxon>Metazoa</taxon>
        <taxon>Ecdysozoa</taxon>
        <taxon>Arthropoda</taxon>
        <taxon>Hexapoda</taxon>
        <taxon>Insecta</taxon>
        <taxon>Pterygota</taxon>
        <taxon>Neoptera</taxon>
        <taxon>Paraneoptera</taxon>
        <taxon>Hemiptera</taxon>
        <taxon>Sternorrhyncha</taxon>
        <taxon>Psylloidea</taxon>
        <taxon>Psyllidae</taxon>
        <taxon>Psyllinae</taxon>
        <taxon>Cacopsylla</taxon>
    </lineage>
</organism>
<sequence length="154" mass="18062">MHSSPPPHPLVHYNTHRTQPSTSRRNPWMIVYLHLVTEPLPTHYPQRMVIVRLRRNLRNPSLPLSPLTLKLVPICTFPQSCIVVTLELSNRGLLYTIKWLIANSKVFQSSRLKFSDSDYATPRLFIHSKSEERIHMQLKTMVYFRLFSSCIKLI</sequence>
<reference evidence="2" key="1">
    <citation type="submission" date="2021-05" db="EMBL/GenBank/DDBJ databases">
        <authorList>
            <person name="Alioto T."/>
            <person name="Alioto T."/>
            <person name="Gomez Garrido J."/>
        </authorList>
    </citation>
    <scope>NUCLEOTIDE SEQUENCE</scope>
</reference>
<dbReference type="EMBL" id="HBUF01118697">
    <property type="protein sequence ID" value="CAG6641679.1"/>
    <property type="molecule type" value="Transcribed_RNA"/>
</dbReference>
<name>A0A8D8R0F9_9HEMI</name>
<evidence type="ECO:0000256" key="1">
    <source>
        <dbReference type="SAM" id="MobiDB-lite"/>
    </source>
</evidence>